<dbReference type="Proteomes" id="UP001186047">
    <property type="component" value="Unassembled WGS sequence"/>
</dbReference>
<sequence>METSFGFTAKKLRVAKNINVKDIAGEIISYPQILKFENGQTMISVDKLIYILNYINVSLEEFEQARHELIKTSDLALNQQVDVAFWNKNISKLKYLLKDAQTYLLNFPDNPRYIMNIIEIKAALRYLDSNYKISQYDIDDLVEYLLSINEWSKYEIWLFSNCVGLISNIKDDKCLKGLTNKMLYAESHNFHSKENQSKINIALMNVISIFISNQNYEPIHDWFLYLEEHIYSDVDMYERATFTYLKALYNFRRDTCNQYKLERVEKCISAFETLGCFNLVNLMNDELNGYR</sequence>
<dbReference type="PANTHER" id="PTHR37038:SF12">
    <property type="entry name" value="TRANSCRIPTIONAL REGULATOR"/>
    <property type="match status" value="1"/>
</dbReference>
<evidence type="ECO:0000313" key="2">
    <source>
        <dbReference type="EMBL" id="MDV2631291.1"/>
    </source>
</evidence>
<accession>A0AAE4NPI7</accession>
<dbReference type="Pfam" id="PF01381">
    <property type="entry name" value="HTH_3"/>
    <property type="match status" value="1"/>
</dbReference>
<gene>
    <name evidence="2" type="ORF">RZO31_00145</name>
</gene>
<name>A0AAE4NPI7_9LACT</name>
<dbReference type="CDD" id="cd00093">
    <property type="entry name" value="HTH_XRE"/>
    <property type="match status" value="1"/>
</dbReference>
<dbReference type="PANTHER" id="PTHR37038">
    <property type="entry name" value="TRANSCRIPTIONAL REGULATOR-RELATED"/>
    <property type="match status" value="1"/>
</dbReference>
<proteinExistence type="predicted"/>
<comment type="caution">
    <text evidence="2">The sequence shown here is derived from an EMBL/GenBank/DDBJ whole genome shotgun (WGS) entry which is preliminary data.</text>
</comment>
<evidence type="ECO:0000313" key="3">
    <source>
        <dbReference type="Proteomes" id="UP001186047"/>
    </source>
</evidence>
<dbReference type="InterPro" id="IPR001387">
    <property type="entry name" value="Cro/C1-type_HTH"/>
</dbReference>
<dbReference type="GO" id="GO:0003677">
    <property type="term" value="F:DNA binding"/>
    <property type="evidence" value="ECO:0007669"/>
    <property type="project" value="InterPro"/>
</dbReference>
<dbReference type="EMBL" id="JAWHVL010000001">
    <property type="protein sequence ID" value="MDV2631291.1"/>
    <property type="molecule type" value="Genomic_DNA"/>
</dbReference>
<dbReference type="InterPro" id="IPR053163">
    <property type="entry name" value="HTH-type_regulator_Rgg"/>
</dbReference>
<dbReference type="InterPro" id="IPR011990">
    <property type="entry name" value="TPR-like_helical_dom_sf"/>
</dbReference>
<organism evidence="2 3">
    <name type="scientific">Lactococcus lactis</name>
    <dbReference type="NCBI Taxonomy" id="1358"/>
    <lineage>
        <taxon>Bacteria</taxon>
        <taxon>Bacillati</taxon>
        <taxon>Bacillota</taxon>
        <taxon>Bacilli</taxon>
        <taxon>Lactobacillales</taxon>
        <taxon>Streptococcaceae</taxon>
        <taxon>Lactococcus</taxon>
    </lineage>
</organism>
<feature type="domain" description="HTH cro/C1-type" evidence="1">
    <location>
        <begin position="10"/>
        <end position="62"/>
    </location>
</feature>
<dbReference type="NCBIfam" id="TIGR01716">
    <property type="entry name" value="RGG_Cterm"/>
    <property type="match status" value="1"/>
</dbReference>
<dbReference type="InterPro" id="IPR010057">
    <property type="entry name" value="Transcription_activator_Rgg_C"/>
</dbReference>
<protein>
    <submittedName>
        <fullName evidence="2">Helix-turn-helix domain-containing protein</fullName>
    </submittedName>
</protein>
<dbReference type="Gene3D" id="1.25.40.10">
    <property type="entry name" value="Tetratricopeptide repeat domain"/>
    <property type="match status" value="1"/>
</dbReference>
<dbReference type="InterPro" id="IPR010982">
    <property type="entry name" value="Lambda_DNA-bd_dom_sf"/>
</dbReference>
<dbReference type="SUPFAM" id="SSF47413">
    <property type="entry name" value="lambda repressor-like DNA-binding domains"/>
    <property type="match status" value="1"/>
</dbReference>
<evidence type="ECO:0000259" key="1">
    <source>
        <dbReference type="PROSITE" id="PS50943"/>
    </source>
</evidence>
<reference evidence="2" key="1">
    <citation type="submission" date="2023-10" db="EMBL/GenBank/DDBJ databases">
        <title>Production of high quality cheese from raw caw milk (raw cheese).</title>
        <authorList>
            <person name="Samouris G."/>
        </authorList>
    </citation>
    <scope>NUCLEOTIDE SEQUENCE</scope>
    <source>
        <strain evidence="2">M17-3</strain>
    </source>
</reference>
<dbReference type="Pfam" id="PF21259">
    <property type="entry name" value="Rgg_C"/>
    <property type="match status" value="1"/>
</dbReference>
<dbReference type="SMART" id="SM00530">
    <property type="entry name" value="HTH_XRE"/>
    <property type="match status" value="1"/>
</dbReference>
<dbReference type="RefSeq" id="WP_054246965.1">
    <property type="nucleotide sequence ID" value="NZ_JAUCAR010000030.1"/>
</dbReference>
<dbReference type="PROSITE" id="PS50943">
    <property type="entry name" value="HTH_CROC1"/>
    <property type="match status" value="1"/>
</dbReference>
<dbReference type="AlphaFoldDB" id="A0AAE4NPI7"/>